<reference evidence="7 8" key="1">
    <citation type="journal article" date="2012" name="PLoS ONE">
        <title>Edwardsiella comparative phylogenomics reveal the new intra/inter-species taxonomic relationships, virulence evolution and niche adaptation mechanisms.</title>
        <authorList>
            <person name="Yang M."/>
            <person name="Lv Y."/>
            <person name="Xiao J."/>
            <person name="Wu H."/>
            <person name="Zheng H."/>
            <person name="Liu Q."/>
            <person name="Zhang Y."/>
            <person name="Wang Q."/>
        </authorList>
    </citation>
    <scope>NUCLEOTIDE SEQUENCE [LARGE SCALE GENOMIC DNA]</scope>
    <source>
        <strain evidence="8">080813</strain>
    </source>
</reference>
<evidence type="ECO:0000256" key="3">
    <source>
        <dbReference type="ARBA" id="ARBA00022898"/>
    </source>
</evidence>
<dbReference type="Pfam" id="PF02784">
    <property type="entry name" value="Orn_Arg_deC_N"/>
    <property type="match status" value="1"/>
</dbReference>
<dbReference type="SUPFAM" id="SSF51419">
    <property type="entry name" value="PLP-binding barrel"/>
    <property type="match status" value="1"/>
</dbReference>
<accession>A0A076LI91</accession>
<dbReference type="HOGENOM" id="CLU_026444_0_0_6"/>
<dbReference type="RefSeq" id="WP_034164782.1">
    <property type="nucleotide sequence ID" value="NZ_CP006664.1"/>
</dbReference>
<keyword evidence="3 5" id="KW-0663">Pyridoxal phosphate</keyword>
<keyword evidence="4 7" id="KW-0456">Lyase</keyword>
<dbReference type="GO" id="GO:0009089">
    <property type="term" value="P:lysine biosynthetic process via diaminopimelate"/>
    <property type="evidence" value="ECO:0007669"/>
    <property type="project" value="TreeGrafter"/>
</dbReference>
<dbReference type="KEGG" id="ete:ETEE_1297"/>
<dbReference type="EMBL" id="CP006664">
    <property type="protein sequence ID" value="AIJ07751.1"/>
    <property type="molecule type" value="Genomic_DNA"/>
</dbReference>
<dbReference type="InterPro" id="IPR009006">
    <property type="entry name" value="Ala_racemase/Decarboxylase_C"/>
</dbReference>
<keyword evidence="2" id="KW-0210">Decarboxylase</keyword>
<dbReference type="Gene3D" id="2.40.37.10">
    <property type="entry name" value="Lyase, Ornithine Decarboxylase, Chain A, domain 1"/>
    <property type="match status" value="1"/>
</dbReference>
<evidence type="ECO:0000313" key="7">
    <source>
        <dbReference type="EMBL" id="AIJ07751.1"/>
    </source>
</evidence>
<dbReference type="InterPro" id="IPR000595">
    <property type="entry name" value="cNMP-bd_dom"/>
</dbReference>
<dbReference type="InterPro" id="IPR000183">
    <property type="entry name" value="Orn/DAP/Arg_de-COase"/>
</dbReference>
<evidence type="ECO:0000256" key="1">
    <source>
        <dbReference type="ARBA" id="ARBA00001933"/>
    </source>
</evidence>
<dbReference type="InterPro" id="IPR029066">
    <property type="entry name" value="PLP-binding_barrel"/>
</dbReference>
<dbReference type="Gene3D" id="3.20.20.10">
    <property type="entry name" value="Alanine racemase"/>
    <property type="match status" value="1"/>
</dbReference>
<organism evidence="7 8">
    <name type="scientific">Edwardsiella anguillarum ET080813</name>
    <dbReference type="NCBI Taxonomy" id="667120"/>
    <lineage>
        <taxon>Bacteria</taxon>
        <taxon>Pseudomonadati</taxon>
        <taxon>Pseudomonadota</taxon>
        <taxon>Gammaproteobacteria</taxon>
        <taxon>Enterobacterales</taxon>
        <taxon>Hafniaceae</taxon>
        <taxon>Edwardsiella</taxon>
    </lineage>
</organism>
<dbReference type="Proteomes" id="UP000028681">
    <property type="component" value="Chromosome"/>
</dbReference>
<dbReference type="PROSITE" id="PS50042">
    <property type="entry name" value="CNMP_BINDING_3"/>
    <property type="match status" value="1"/>
</dbReference>
<dbReference type="SUPFAM" id="SSF50621">
    <property type="entry name" value="Alanine racemase C-terminal domain-like"/>
    <property type="match status" value="1"/>
</dbReference>
<dbReference type="GO" id="GO:0008836">
    <property type="term" value="F:diaminopimelate decarboxylase activity"/>
    <property type="evidence" value="ECO:0007669"/>
    <property type="project" value="UniProtKB-EC"/>
</dbReference>
<evidence type="ECO:0000256" key="2">
    <source>
        <dbReference type="ARBA" id="ARBA00022793"/>
    </source>
</evidence>
<comment type="cofactor">
    <cofactor evidence="1 5">
        <name>pyridoxal 5'-phosphate</name>
        <dbReference type="ChEBI" id="CHEBI:597326"/>
    </cofactor>
</comment>
<dbReference type="PANTHER" id="PTHR43727">
    <property type="entry name" value="DIAMINOPIMELATE DECARBOXYLASE"/>
    <property type="match status" value="1"/>
</dbReference>
<feature type="modified residue" description="N6-(pyridoxal phosphate)lysine" evidence="5">
    <location>
        <position position="80"/>
    </location>
</feature>
<protein>
    <submittedName>
        <fullName evidence="7">Diaminopimelate decarboxylase</fullName>
        <ecNumber evidence="7">4.1.1.20</ecNumber>
    </submittedName>
</protein>
<evidence type="ECO:0000313" key="8">
    <source>
        <dbReference type="Proteomes" id="UP000028681"/>
    </source>
</evidence>
<feature type="active site" description="Proton donor" evidence="5">
    <location>
        <position position="387"/>
    </location>
</feature>
<dbReference type="GeneID" id="33938942"/>
<evidence type="ECO:0000256" key="5">
    <source>
        <dbReference type="PIRSR" id="PIRSR600183-50"/>
    </source>
</evidence>
<proteinExistence type="predicted"/>
<evidence type="ECO:0000256" key="4">
    <source>
        <dbReference type="ARBA" id="ARBA00023239"/>
    </source>
</evidence>
<dbReference type="EC" id="4.1.1.20" evidence="7"/>
<dbReference type="PRINTS" id="PR01179">
    <property type="entry name" value="ODADCRBXLASE"/>
</dbReference>
<dbReference type="InterPro" id="IPR022644">
    <property type="entry name" value="De-COase2_N"/>
</dbReference>
<feature type="domain" description="Cyclic nucleotide-binding" evidence="6">
    <location>
        <begin position="388"/>
        <end position="439"/>
    </location>
</feature>
<gene>
    <name evidence="7" type="primary">lysA</name>
    <name evidence="7" type="ORF">ETEE_1297</name>
</gene>
<dbReference type="AlphaFoldDB" id="A0A076LI91"/>
<dbReference type="PANTHER" id="PTHR43727:SF2">
    <property type="entry name" value="GROUP IV DECARBOXYLASE"/>
    <property type="match status" value="1"/>
</dbReference>
<dbReference type="FunFam" id="3.20.20.10:FF:000003">
    <property type="entry name" value="Diaminopimelate decarboxylase"/>
    <property type="match status" value="1"/>
</dbReference>
<name>A0A076LI91_9GAMM</name>
<sequence length="465" mass="52519">MSDNVIKNYNQLRHNVIEHDRRFSARGGKLCFEGQDVTALAKKYGTPFYVFSEAEIVRNIREIEQAFSAHPNTKTFFASKTCSVMGVLQAIRDAGICAEANSQYEVRKCLEVGFRGDQIVFNGVVKKPEDLEYAIANDLYLINVDSLYELDHIDAISRRLKKTANVCVRVEPNVPSATHAELVTAFHAKSGLDLEQAEETCRRILAMPYVHLRGLHMHVGDQVPEAEPFAKATRVLVDESRRLEQVLGIRFDLINVGGGIPVPYKYDEENGDPLKDNMYAGITAQDFADAVISEVHKWRTDVQICIEPGRKVTGSAAILLTEVACEKRKTNYDVDGNVECHVEWKFVDAGYSVLSDSQHFDWFFYVYNASRITEAHDRYIKLAGPLCDGGDYFHVGVKGEEFLMPHDTAIGDVVAFLDAGAYSIESQTVYNNRPRTAVVMIDRQGNDRLIRREDSYEDMVKYDIY</sequence>
<evidence type="ECO:0000259" key="6">
    <source>
        <dbReference type="PROSITE" id="PS50042"/>
    </source>
</evidence>